<keyword evidence="2" id="KW-1185">Reference proteome</keyword>
<organism evidence="1 2">
    <name type="scientific">Rhodoferax koreensis</name>
    <dbReference type="NCBI Taxonomy" id="1842727"/>
    <lineage>
        <taxon>Bacteria</taxon>
        <taxon>Pseudomonadati</taxon>
        <taxon>Pseudomonadota</taxon>
        <taxon>Betaproteobacteria</taxon>
        <taxon>Burkholderiales</taxon>
        <taxon>Comamonadaceae</taxon>
        <taxon>Rhodoferax</taxon>
    </lineage>
</organism>
<protein>
    <submittedName>
        <fullName evidence="1">Uncharacterized protein</fullName>
    </submittedName>
</protein>
<evidence type="ECO:0000313" key="2">
    <source>
        <dbReference type="Proteomes" id="UP000186609"/>
    </source>
</evidence>
<dbReference type="OrthoDB" id="8853254at2"/>
<dbReference type="Proteomes" id="UP000186609">
    <property type="component" value="Chromosome"/>
</dbReference>
<gene>
    <name evidence="1" type="ORF">RD110_07605</name>
</gene>
<dbReference type="EMBL" id="CP019236">
    <property type="protein sequence ID" value="APW37077.1"/>
    <property type="molecule type" value="Genomic_DNA"/>
</dbReference>
<evidence type="ECO:0000313" key="1">
    <source>
        <dbReference type="EMBL" id="APW37077.1"/>
    </source>
</evidence>
<dbReference type="AlphaFoldDB" id="A0A1P8JTI5"/>
<dbReference type="STRING" id="1842727.RD110_07605"/>
<proteinExistence type="predicted"/>
<accession>A0A1P8JTI5</accession>
<dbReference type="RefSeq" id="WP_076198199.1">
    <property type="nucleotide sequence ID" value="NZ_CP019236.1"/>
</dbReference>
<dbReference type="KEGG" id="rhy:RD110_07605"/>
<name>A0A1P8JTI5_9BURK</name>
<reference evidence="1 2" key="1">
    <citation type="submission" date="2017-01" db="EMBL/GenBank/DDBJ databases">
        <authorList>
            <person name="Mah S.A."/>
            <person name="Swanson W.J."/>
            <person name="Moy G.W."/>
            <person name="Vacquier V.D."/>
        </authorList>
    </citation>
    <scope>NUCLEOTIDE SEQUENCE [LARGE SCALE GENOMIC DNA]</scope>
    <source>
        <strain evidence="1 2">DCY110</strain>
    </source>
</reference>
<sequence>MDATTDTAFEYRGCHFTCSVIERGPESFEPHVLYRHGLPGLEQLALPQDAEAYAGAEEALRHAQQQAVRWVHDRTGDGQGRF</sequence>